<dbReference type="SMART" id="SM00028">
    <property type="entry name" value="TPR"/>
    <property type="match status" value="4"/>
</dbReference>
<name>A0A934HZI3_9CORY</name>
<gene>
    <name evidence="1" type="ORF">JDV75_06665</name>
</gene>
<accession>A0A934HZI3</accession>
<reference evidence="1" key="1">
    <citation type="submission" date="2020-12" db="EMBL/GenBank/DDBJ databases">
        <title>Genome public.</title>
        <authorList>
            <person name="Sun Q."/>
        </authorList>
    </citation>
    <scope>NUCLEOTIDE SEQUENCE</scope>
    <source>
        <strain evidence="1">CCM 8863</strain>
    </source>
</reference>
<proteinExistence type="predicted"/>
<comment type="caution">
    <text evidence="1">The sequence shown here is derived from an EMBL/GenBank/DDBJ whole genome shotgun (WGS) entry which is preliminary data.</text>
</comment>
<evidence type="ECO:0000313" key="1">
    <source>
        <dbReference type="EMBL" id="MBI8989442.1"/>
    </source>
</evidence>
<dbReference type="InterPro" id="IPR011990">
    <property type="entry name" value="TPR-like_helical_dom_sf"/>
</dbReference>
<dbReference type="Proteomes" id="UP000645966">
    <property type="component" value="Unassembled WGS sequence"/>
</dbReference>
<sequence>LVVVVVGFYGDGVCVVGCFEGSVEDVRVAVRAAEEALKRRDFVPSGKEDRPYYFRSGNSPDAAMDINPIIYGVEEAWTKNEAARADRILNSAYKSAVENQDRFAQAVFLVERGRLARRIGNRSEAIAFQGRALEKLNQVSAETMAMVRAECQLELGIIFWRINGIEARDHFREAYELFNECESDLKCAEVVKAWSRVERDFGNLSYSRDLLDLAILIYQSLGNEAGVARCLHSRGILERRSGNLAKAVDDTQLAIETFGKVNNGNTQTSVANCLHSLGLIYFELEKYKDSRTLQLIAKRMYRRSASLESEAYCDMQLALISRELGQIEGVKPQIEKCLNIWRCKKNRLEEARCLLWLALISSQEENEVEFKKYIDAASFIYEDMNIAFGKVNALELRARHCAAHGQWDRAESFFKKARKIYSSSEDLNLLPCAWIDVERAQLIFEKTVGGSSNNCRTARDFTCGEGELSQLQSALDLALPAMILFNRVKSTFATASARSHWAQVTSKSIVLVFRLAVLMKNERLICDLVETVVNAGVHHTEILGRGSSIFPSRQETNFLPWFASEDHLLGLVFPQRGPAFENDSVGGLILRRDSFVGSRFHEEIPDGIGCVGSALTLGGSVGLIAGARLRMSEAPKLRMPDGHIALGDWLVNDERLTIQVK</sequence>
<dbReference type="EMBL" id="JAEIOS010000012">
    <property type="protein sequence ID" value="MBI8989442.1"/>
    <property type="molecule type" value="Genomic_DNA"/>
</dbReference>
<organism evidence="1 2">
    <name type="scientific">Corynebacterium meridianum</name>
    <dbReference type="NCBI Taxonomy" id="2765363"/>
    <lineage>
        <taxon>Bacteria</taxon>
        <taxon>Bacillati</taxon>
        <taxon>Actinomycetota</taxon>
        <taxon>Actinomycetes</taxon>
        <taxon>Mycobacteriales</taxon>
        <taxon>Corynebacteriaceae</taxon>
        <taxon>Corynebacterium</taxon>
    </lineage>
</organism>
<evidence type="ECO:0000313" key="2">
    <source>
        <dbReference type="Proteomes" id="UP000645966"/>
    </source>
</evidence>
<dbReference type="SUPFAM" id="SSF48452">
    <property type="entry name" value="TPR-like"/>
    <property type="match status" value="1"/>
</dbReference>
<dbReference type="InterPro" id="IPR019734">
    <property type="entry name" value="TPR_rpt"/>
</dbReference>
<protein>
    <submittedName>
        <fullName evidence="1">Tetratricopeptide repeat protein</fullName>
    </submittedName>
</protein>
<keyword evidence="2" id="KW-1185">Reference proteome</keyword>
<feature type="non-terminal residue" evidence="1">
    <location>
        <position position="1"/>
    </location>
</feature>
<dbReference type="AlphaFoldDB" id="A0A934HZI3"/>
<dbReference type="Gene3D" id="1.25.40.10">
    <property type="entry name" value="Tetratricopeptide repeat domain"/>
    <property type="match status" value="2"/>
</dbReference>
<dbReference type="RefSeq" id="WP_198738490.1">
    <property type="nucleotide sequence ID" value="NZ_JAEIOS010000012.1"/>
</dbReference>